<dbReference type="AlphaFoldDB" id="A0A852WLK6"/>
<evidence type="ECO:0008006" key="5">
    <source>
        <dbReference type="Google" id="ProtNLM"/>
    </source>
</evidence>
<evidence type="ECO:0000313" key="4">
    <source>
        <dbReference type="Proteomes" id="UP000573599"/>
    </source>
</evidence>
<sequence>MPIDWGHLRRLADSQCDLLTRRQCLAAGMSPDALAWRVSSGRWSRVHEGVFLTAPGRRDWHGRAVAALLQACSGGPVADAALGGRSAAYLWGIDARPPRQIELLIPEPRRVTPPAGVRVRRVSRFDSVVHETAYPWRSTVAATVLDVAALGSPLDALSIAARAVQMELVGAGELSQELGARAGHRHSKVLRRALGDVATGAESGAEVLYIRDVERAHGLPTATRQTASDQGSRRRHDNEYRPYGVIVEVDGRLGHEQWADRVKDGRRDRQLLAEARLTTRIFFADVAVEPCRTALEVGAILAGRGWMGQLRRCRRAGCSVGA</sequence>
<reference evidence="3 4" key="1">
    <citation type="submission" date="2020-07" db="EMBL/GenBank/DDBJ databases">
        <title>Sequencing the genomes of 1000 actinobacteria strains.</title>
        <authorList>
            <person name="Klenk H.-P."/>
        </authorList>
    </citation>
    <scope>NUCLEOTIDE SEQUENCE [LARGE SCALE GENOMIC DNA]</scope>
    <source>
        <strain evidence="3 4">DSM 23987</strain>
    </source>
</reference>
<gene>
    <name evidence="3" type="ORF">BJ986_002151</name>
</gene>
<dbReference type="InterPro" id="IPR018547">
    <property type="entry name" value="AbiEi_C"/>
</dbReference>
<evidence type="ECO:0000313" key="3">
    <source>
        <dbReference type="EMBL" id="NYG07664.1"/>
    </source>
</evidence>
<dbReference type="Pfam" id="PF09407">
    <property type="entry name" value="AbiEi_1"/>
    <property type="match status" value="1"/>
</dbReference>
<organism evidence="3 4">
    <name type="scientific">Pedococcus badiiscoriae</name>
    <dbReference type="NCBI Taxonomy" id="642776"/>
    <lineage>
        <taxon>Bacteria</taxon>
        <taxon>Bacillati</taxon>
        <taxon>Actinomycetota</taxon>
        <taxon>Actinomycetes</taxon>
        <taxon>Micrococcales</taxon>
        <taxon>Intrasporangiaceae</taxon>
        <taxon>Pedococcus</taxon>
    </lineage>
</organism>
<feature type="domain" description="AbiEi antitoxin C-terminal" evidence="1">
    <location>
        <begin position="80"/>
        <end position="165"/>
    </location>
</feature>
<dbReference type="Pfam" id="PF13338">
    <property type="entry name" value="AbiEi_4"/>
    <property type="match status" value="1"/>
</dbReference>
<dbReference type="Proteomes" id="UP000573599">
    <property type="component" value="Unassembled WGS sequence"/>
</dbReference>
<name>A0A852WLK6_9MICO</name>
<protein>
    <recommendedName>
        <fullName evidence="5">Transcriptional regulator, AbiEi antitoxin, Type IV TA system</fullName>
    </recommendedName>
</protein>
<comment type="caution">
    <text evidence="3">The sequence shown here is derived from an EMBL/GenBank/DDBJ whole genome shotgun (WGS) entry which is preliminary data.</text>
</comment>
<evidence type="ECO:0000259" key="2">
    <source>
        <dbReference type="Pfam" id="PF13338"/>
    </source>
</evidence>
<dbReference type="EMBL" id="JACCAB010000001">
    <property type="protein sequence ID" value="NYG07664.1"/>
    <property type="molecule type" value="Genomic_DNA"/>
</dbReference>
<dbReference type="RefSeq" id="WP_179421983.1">
    <property type="nucleotide sequence ID" value="NZ_JACCAB010000001.1"/>
</dbReference>
<feature type="domain" description="AbiEi antitoxin N-terminal" evidence="2">
    <location>
        <begin position="8"/>
        <end position="52"/>
    </location>
</feature>
<evidence type="ECO:0000259" key="1">
    <source>
        <dbReference type="Pfam" id="PF09407"/>
    </source>
</evidence>
<proteinExistence type="predicted"/>
<dbReference type="InterPro" id="IPR025159">
    <property type="entry name" value="AbiEi_N"/>
</dbReference>
<accession>A0A852WLK6</accession>
<keyword evidence="4" id="KW-1185">Reference proteome</keyword>